<feature type="compositionally biased region" description="Polar residues" evidence="8">
    <location>
        <begin position="250"/>
        <end position="264"/>
    </location>
</feature>
<dbReference type="GO" id="GO:0016020">
    <property type="term" value="C:membrane"/>
    <property type="evidence" value="ECO:0007669"/>
    <property type="project" value="UniProtKB-SubCell"/>
</dbReference>
<evidence type="ECO:0000256" key="4">
    <source>
        <dbReference type="ARBA" id="ARBA00022692"/>
    </source>
</evidence>
<dbReference type="PANTHER" id="PTHR43066:SF1">
    <property type="entry name" value="RHOMBOID PROTEIN 2"/>
    <property type="match status" value="1"/>
</dbReference>
<dbReference type="InterPro" id="IPR003903">
    <property type="entry name" value="UIM_dom"/>
</dbReference>
<dbReference type="FunFam" id="1.20.1540.10:FF:000008">
    <property type="entry name" value="RHOMBOID-like protein 13"/>
    <property type="match status" value="1"/>
</dbReference>
<feature type="compositionally biased region" description="Basic and acidic residues" evidence="8">
    <location>
        <begin position="371"/>
        <end position="386"/>
    </location>
</feature>
<feature type="domain" description="Peptidase S54 rhomboid" evidence="10">
    <location>
        <begin position="72"/>
        <end position="214"/>
    </location>
</feature>
<evidence type="ECO:0000256" key="3">
    <source>
        <dbReference type="ARBA" id="ARBA00022670"/>
    </source>
</evidence>
<dbReference type="GO" id="GO:0004252">
    <property type="term" value="F:serine-type endopeptidase activity"/>
    <property type="evidence" value="ECO:0007669"/>
    <property type="project" value="InterPro"/>
</dbReference>
<evidence type="ECO:0000256" key="7">
    <source>
        <dbReference type="ARBA" id="ARBA00023136"/>
    </source>
</evidence>
<keyword evidence="3" id="KW-0645">Protease</keyword>
<dbReference type="Gene3D" id="1.20.1540.10">
    <property type="entry name" value="Rhomboid-like"/>
    <property type="match status" value="1"/>
</dbReference>
<feature type="region of interest" description="Disordered" evidence="8">
    <location>
        <begin position="243"/>
        <end position="386"/>
    </location>
</feature>
<dbReference type="PROSITE" id="PS50330">
    <property type="entry name" value="UIM"/>
    <property type="match status" value="1"/>
</dbReference>
<reference evidence="11" key="1">
    <citation type="journal article" date="2023" name="Mol. Biol. Evol.">
        <title>Third-Generation Sequencing Reveals the Adaptive Role of the Epigenome in Three Deep-Sea Polychaetes.</title>
        <authorList>
            <person name="Perez M."/>
            <person name="Aroh O."/>
            <person name="Sun Y."/>
            <person name="Lan Y."/>
            <person name="Juniper S.K."/>
            <person name="Young C.R."/>
            <person name="Angers B."/>
            <person name="Qian P.Y."/>
        </authorList>
    </citation>
    <scope>NUCLEOTIDE SEQUENCE</scope>
    <source>
        <strain evidence="11">P08H-3</strain>
    </source>
</reference>
<organism evidence="11 12">
    <name type="scientific">Paralvinella palmiformis</name>
    <dbReference type="NCBI Taxonomy" id="53620"/>
    <lineage>
        <taxon>Eukaryota</taxon>
        <taxon>Metazoa</taxon>
        <taxon>Spiralia</taxon>
        <taxon>Lophotrochozoa</taxon>
        <taxon>Annelida</taxon>
        <taxon>Polychaeta</taxon>
        <taxon>Sedentaria</taxon>
        <taxon>Canalipalpata</taxon>
        <taxon>Terebellida</taxon>
        <taxon>Terebelliformia</taxon>
        <taxon>Alvinellidae</taxon>
        <taxon>Paralvinella</taxon>
    </lineage>
</organism>
<dbReference type="Proteomes" id="UP001208570">
    <property type="component" value="Unassembled WGS sequence"/>
</dbReference>
<evidence type="ECO:0000256" key="2">
    <source>
        <dbReference type="ARBA" id="ARBA00009045"/>
    </source>
</evidence>
<feature type="compositionally biased region" description="Basic and acidic residues" evidence="8">
    <location>
        <begin position="282"/>
        <end position="291"/>
    </location>
</feature>
<gene>
    <name evidence="11" type="ORF">LSH36_233g07000</name>
</gene>
<keyword evidence="5" id="KW-0378">Hydrolase</keyword>
<feature type="transmembrane region" description="Helical" evidence="9">
    <location>
        <begin position="200"/>
        <end position="218"/>
    </location>
</feature>
<protein>
    <recommendedName>
        <fullName evidence="10">Peptidase S54 rhomboid domain-containing protein</fullName>
    </recommendedName>
</protein>
<dbReference type="InterPro" id="IPR035952">
    <property type="entry name" value="Rhomboid-like_sf"/>
</dbReference>
<dbReference type="Pfam" id="PF01694">
    <property type="entry name" value="Rhomboid"/>
    <property type="match status" value="1"/>
</dbReference>
<evidence type="ECO:0000256" key="1">
    <source>
        <dbReference type="ARBA" id="ARBA00004141"/>
    </source>
</evidence>
<keyword evidence="12" id="KW-1185">Reference proteome</keyword>
<name>A0AAD9JNH8_9ANNE</name>
<dbReference type="AlphaFoldDB" id="A0AAD9JNH8"/>
<sequence length="386" mass="42890">MYPRHSSRGRMPGMALALLIGQMAQVGFGNIPPITLAAIAGQVCAFLRLLNIRWPHHQEVCISAMQVWYRSDYKRLFLSSFFHLDEWHLYFNMMSLLWKGIKLERRLGSAYFLYMLTVFTVLTNAVYVGLALVAEEWLHDPKYLSECAVGFSGVLFALKVITTDMSSGTHTVLGFIPVPSRYACWAELLLIHLLVPRTSFIGHLAGILVGLLYVKGPLKFIMDTFMQPDFTVGDHTDSDFTGTRYRDWGSGSTAQPPPNTSSAGGYNPENVRYTGGLSEDEQLQHAMRESLRQPGSRPVPSAPSFEETNMGVPPYSSVDARASPGSYSSHSSVGPSAPATEHRHSGERLYPDLSGASSHRTTVKPPSVSAEEIRRRRLQRFDKGDS</sequence>
<feature type="compositionally biased region" description="Low complexity" evidence="8">
    <location>
        <begin position="322"/>
        <end position="339"/>
    </location>
</feature>
<dbReference type="SUPFAM" id="SSF144091">
    <property type="entry name" value="Rhomboid-like"/>
    <property type="match status" value="1"/>
</dbReference>
<dbReference type="EMBL" id="JAODUP010000233">
    <property type="protein sequence ID" value="KAK2155713.1"/>
    <property type="molecule type" value="Genomic_DNA"/>
</dbReference>
<evidence type="ECO:0000256" key="5">
    <source>
        <dbReference type="ARBA" id="ARBA00022801"/>
    </source>
</evidence>
<keyword evidence="4 9" id="KW-0812">Transmembrane</keyword>
<keyword evidence="6 9" id="KW-1133">Transmembrane helix</keyword>
<evidence type="ECO:0000256" key="6">
    <source>
        <dbReference type="ARBA" id="ARBA00022989"/>
    </source>
</evidence>
<keyword evidence="7 9" id="KW-0472">Membrane</keyword>
<comment type="subcellular location">
    <subcellularLocation>
        <location evidence="1">Membrane</location>
        <topology evidence="1">Multi-pass membrane protein</topology>
    </subcellularLocation>
</comment>
<comment type="similarity">
    <text evidence="2">Belongs to the peptidase S54 family.</text>
</comment>
<proteinExistence type="inferred from homology"/>
<dbReference type="GO" id="GO:0006508">
    <property type="term" value="P:proteolysis"/>
    <property type="evidence" value="ECO:0007669"/>
    <property type="project" value="UniProtKB-KW"/>
</dbReference>
<accession>A0AAD9JNH8</accession>
<dbReference type="PANTHER" id="PTHR43066">
    <property type="entry name" value="RHOMBOID-RELATED PROTEIN"/>
    <property type="match status" value="1"/>
</dbReference>
<feature type="transmembrane region" description="Helical" evidence="9">
    <location>
        <begin position="110"/>
        <end position="131"/>
    </location>
</feature>
<evidence type="ECO:0000313" key="11">
    <source>
        <dbReference type="EMBL" id="KAK2155713.1"/>
    </source>
</evidence>
<evidence type="ECO:0000313" key="12">
    <source>
        <dbReference type="Proteomes" id="UP001208570"/>
    </source>
</evidence>
<feature type="compositionally biased region" description="Basic and acidic residues" evidence="8">
    <location>
        <begin position="340"/>
        <end position="350"/>
    </location>
</feature>
<evidence type="ECO:0000256" key="8">
    <source>
        <dbReference type="SAM" id="MobiDB-lite"/>
    </source>
</evidence>
<dbReference type="InterPro" id="IPR022764">
    <property type="entry name" value="Peptidase_S54_rhomboid_dom"/>
</dbReference>
<evidence type="ECO:0000256" key="9">
    <source>
        <dbReference type="SAM" id="Phobius"/>
    </source>
</evidence>
<comment type="caution">
    <text evidence="11">The sequence shown here is derived from an EMBL/GenBank/DDBJ whole genome shotgun (WGS) entry which is preliminary data.</text>
</comment>
<evidence type="ECO:0000259" key="10">
    <source>
        <dbReference type="Pfam" id="PF01694"/>
    </source>
</evidence>